<dbReference type="Proteomes" id="UP000715781">
    <property type="component" value="Unassembled WGS sequence"/>
</dbReference>
<name>A0A951PWM3_9NOST</name>
<dbReference type="AlphaFoldDB" id="A0A951PWM3"/>
<reference evidence="1" key="2">
    <citation type="journal article" date="2022" name="Microbiol. Resour. Announc.">
        <title>Metagenome Sequencing to Explore Phylogenomics of Terrestrial Cyanobacteria.</title>
        <authorList>
            <person name="Ward R.D."/>
            <person name="Stajich J.E."/>
            <person name="Johansen J.R."/>
            <person name="Huntemann M."/>
            <person name="Clum A."/>
            <person name="Foster B."/>
            <person name="Foster B."/>
            <person name="Roux S."/>
            <person name="Palaniappan K."/>
            <person name="Varghese N."/>
            <person name="Mukherjee S."/>
            <person name="Reddy T.B.K."/>
            <person name="Daum C."/>
            <person name="Copeland A."/>
            <person name="Chen I.A."/>
            <person name="Ivanova N.N."/>
            <person name="Kyrpides N.C."/>
            <person name="Shapiro N."/>
            <person name="Eloe-Fadrosh E.A."/>
            <person name="Pietrasiak N."/>
        </authorList>
    </citation>
    <scope>NUCLEOTIDE SEQUENCE</scope>
    <source>
        <strain evidence="1">JT2-VF2</strain>
    </source>
</reference>
<organism evidence="1 2">
    <name type="scientific">Mojavia pulchra JT2-VF2</name>
    <dbReference type="NCBI Taxonomy" id="287848"/>
    <lineage>
        <taxon>Bacteria</taxon>
        <taxon>Bacillati</taxon>
        <taxon>Cyanobacteriota</taxon>
        <taxon>Cyanophyceae</taxon>
        <taxon>Nostocales</taxon>
        <taxon>Nostocaceae</taxon>
    </lineage>
</organism>
<accession>A0A951PWM3</accession>
<comment type="caution">
    <text evidence="1">The sequence shown here is derived from an EMBL/GenBank/DDBJ whole genome shotgun (WGS) entry which is preliminary data.</text>
</comment>
<reference evidence="1" key="1">
    <citation type="submission" date="2021-05" db="EMBL/GenBank/DDBJ databases">
        <authorList>
            <person name="Pietrasiak N."/>
            <person name="Ward R."/>
            <person name="Stajich J.E."/>
            <person name="Kurbessoian T."/>
        </authorList>
    </citation>
    <scope>NUCLEOTIDE SEQUENCE</scope>
    <source>
        <strain evidence="1">JT2-VF2</strain>
    </source>
</reference>
<dbReference type="EMBL" id="JAHHHN010000002">
    <property type="protein sequence ID" value="MBW4560488.1"/>
    <property type="molecule type" value="Genomic_DNA"/>
</dbReference>
<gene>
    <name evidence="1" type="ORF">KME32_04875</name>
</gene>
<sequence>MTLRGLLSLIVATCVCSGTVLVEASQPKRPVSPAKPKVTQIKPKVTQAKPKVTQPVQPKWKLFTAPDGRFSVLMPGVPIRNTQSQKTYMGEVNLELFVAQPPKQEVAYVVVYNEFPHDYAQMTDPQAILNNARDLALMTTKSNLIRQRNIRSTNGHLGKEIEYVNSAGKVTKTRMFFAQGRLYQVMAITSKKQHKSLAKTITGYLNSFHVVLKA</sequence>
<evidence type="ECO:0000313" key="2">
    <source>
        <dbReference type="Proteomes" id="UP000715781"/>
    </source>
</evidence>
<proteinExistence type="predicted"/>
<protein>
    <submittedName>
        <fullName evidence="1">Uncharacterized protein</fullName>
    </submittedName>
</protein>
<evidence type="ECO:0000313" key="1">
    <source>
        <dbReference type="EMBL" id="MBW4560488.1"/>
    </source>
</evidence>